<dbReference type="GO" id="GO:0000976">
    <property type="term" value="F:transcription cis-regulatory region binding"/>
    <property type="evidence" value="ECO:0007669"/>
    <property type="project" value="TreeGrafter"/>
</dbReference>
<dbReference type="CDD" id="cd00067">
    <property type="entry name" value="GAL4"/>
    <property type="match status" value="1"/>
</dbReference>
<sequence length="508" mass="57517">MSTAQHRSREGCWTCRAKRQKCDKAQPACHNCETRGVSCEGYALRLRWGTGIASRGRFTGAEKPVEQSIPPRPKGRRRDLSRERRRRGLPRGNEKEDEDKEEGYLNQMSRTPRWSPADTSPSAPSTWTPRTAENEMLFEEFLSNGINILHATTIQESNNLLWNRLPMLCEQSDALYTICLAIQVSLTDQLKVRFFEYFDAALGKFRSALAQHVVYLDDMCGTVSDTSTLTSKKQILHGLPWTMHLQGMYNILQTHELQGHVEHRTPFRSHLLEVMGVMDLPTFSVGRQNPCLGLWRRYCRETKHMTRNDVELVSGLPRSLIDLFSCIGHGATEEDFWDWPGAPGVLLQCHLWEAYRLAGILTVRHRNLPPTLLCHTPCSQPPITSGCMASQTLRARCLPSTEVLVSRILSCVDAIRRASSDPEESSYLVMNSIIHPTFVAGLQIAIINARPDFKELISQCILSDVPGLINTTQGELVLDFLRGMWDCADEKVDVEELARLRGFELVLL</sequence>
<keyword evidence="1" id="KW-0805">Transcription regulation</keyword>
<dbReference type="GO" id="GO:0005634">
    <property type="term" value="C:nucleus"/>
    <property type="evidence" value="ECO:0007669"/>
    <property type="project" value="TreeGrafter"/>
</dbReference>
<feature type="compositionally biased region" description="Low complexity" evidence="5">
    <location>
        <begin position="115"/>
        <end position="129"/>
    </location>
</feature>
<evidence type="ECO:0000256" key="4">
    <source>
        <dbReference type="ARBA" id="ARBA00023242"/>
    </source>
</evidence>
<proteinExistence type="predicted"/>
<gene>
    <name evidence="7" type="ORF">GQ26_0023400</name>
</gene>
<dbReference type="Pfam" id="PF00172">
    <property type="entry name" value="Zn_clus"/>
    <property type="match status" value="1"/>
</dbReference>
<evidence type="ECO:0000256" key="1">
    <source>
        <dbReference type="ARBA" id="ARBA00023015"/>
    </source>
</evidence>
<evidence type="ECO:0000256" key="5">
    <source>
        <dbReference type="SAM" id="MobiDB-lite"/>
    </source>
</evidence>
<keyword evidence="4" id="KW-0539">Nucleus</keyword>
<accession>A0A093Y677</accession>
<keyword evidence="3" id="KW-0804">Transcription</keyword>
<dbReference type="PROSITE" id="PS00463">
    <property type="entry name" value="ZN2_CY6_FUNGAL_1"/>
    <property type="match status" value="1"/>
</dbReference>
<dbReference type="PROSITE" id="PS50048">
    <property type="entry name" value="ZN2_CY6_FUNGAL_2"/>
    <property type="match status" value="1"/>
</dbReference>
<dbReference type="eggNOG" id="ENOG502S69E">
    <property type="taxonomic scope" value="Eukaryota"/>
</dbReference>
<dbReference type="AlphaFoldDB" id="A0A093Y677"/>
<dbReference type="SMART" id="SM00066">
    <property type="entry name" value="GAL4"/>
    <property type="match status" value="1"/>
</dbReference>
<dbReference type="PANTHER" id="PTHR37534:SF44">
    <property type="entry name" value="ZN(II)2CYS6 TRANSCRIPTION FACTOR (EUROFUNG)"/>
    <property type="match status" value="1"/>
</dbReference>
<keyword evidence="2" id="KW-0238">DNA-binding</keyword>
<dbReference type="InterPro" id="IPR036864">
    <property type="entry name" value="Zn2-C6_fun-type_DNA-bd_sf"/>
</dbReference>
<dbReference type="EMBL" id="JPOX01000002">
    <property type="protein sequence ID" value="KFX52968.1"/>
    <property type="molecule type" value="Genomic_DNA"/>
</dbReference>
<feature type="compositionally biased region" description="Basic residues" evidence="5">
    <location>
        <begin position="73"/>
        <end position="89"/>
    </location>
</feature>
<dbReference type="GO" id="GO:0008270">
    <property type="term" value="F:zinc ion binding"/>
    <property type="evidence" value="ECO:0007669"/>
    <property type="project" value="InterPro"/>
</dbReference>
<name>A0A093Y677_TALMA</name>
<comment type="caution">
    <text evidence="7">The sequence shown here is derived from an EMBL/GenBank/DDBJ whole genome shotgun (WGS) entry which is preliminary data.</text>
</comment>
<dbReference type="SUPFAM" id="SSF57701">
    <property type="entry name" value="Zn2/Cys6 DNA-binding domain"/>
    <property type="match status" value="1"/>
</dbReference>
<feature type="region of interest" description="Disordered" evidence="5">
    <location>
        <begin position="58"/>
        <end position="129"/>
    </location>
</feature>
<dbReference type="GO" id="GO:0045944">
    <property type="term" value="P:positive regulation of transcription by RNA polymerase II"/>
    <property type="evidence" value="ECO:0007669"/>
    <property type="project" value="TreeGrafter"/>
</dbReference>
<dbReference type="Gene3D" id="4.10.240.10">
    <property type="entry name" value="Zn(2)-C6 fungal-type DNA-binding domain"/>
    <property type="match status" value="1"/>
</dbReference>
<organism evidence="7">
    <name type="scientific">Talaromyces marneffei PM1</name>
    <dbReference type="NCBI Taxonomy" id="1077442"/>
    <lineage>
        <taxon>Eukaryota</taxon>
        <taxon>Fungi</taxon>
        <taxon>Dikarya</taxon>
        <taxon>Ascomycota</taxon>
        <taxon>Pezizomycotina</taxon>
        <taxon>Eurotiomycetes</taxon>
        <taxon>Eurotiomycetidae</taxon>
        <taxon>Eurotiales</taxon>
        <taxon>Trichocomaceae</taxon>
        <taxon>Talaromyces</taxon>
        <taxon>Talaromyces sect. Talaromyces</taxon>
    </lineage>
</organism>
<evidence type="ECO:0000313" key="7">
    <source>
        <dbReference type="EMBL" id="KFX52968.1"/>
    </source>
</evidence>
<dbReference type="InterPro" id="IPR001138">
    <property type="entry name" value="Zn2Cys6_DnaBD"/>
</dbReference>
<evidence type="ECO:0000256" key="3">
    <source>
        <dbReference type="ARBA" id="ARBA00023163"/>
    </source>
</evidence>
<evidence type="ECO:0000259" key="6">
    <source>
        <dbReference type="PROSITE" id="PS50048"/>
    </source>
</evidence>
<dbReference type="PANTHER" id="PTHR37534">
    <property type="entry name" value="TRANSCRIPTIONAL ACTIVATOR PROTEIN UGA3"/>
    <property type="match status" value="1"/>
</dbReference>
<evidence type="ECO:0000256" key="2">
    <source>
        <dbReference type="ARBA" id="ARBA00023125"/>
    </source>
</evidence>
<feature type="domain" description="Zn(2)-C6 fungal-type" evidence="6">
    <location>
        <begin position="11"/>
        <end position="39"/>
    </location>
</feature>
<dbReference type="GO" id="GO:0000981">
    <property type="term" value="F:DNA-binding transcription factor activity, RNA polymerase II-specific"/>
    <property type="evidence" value="ECO:0007669"/>
    <property type="project" value="InterPro"/>
</dbReference>
<reference evidence="7" key="1">
    <citation type="journal article" date="2014" name="PLoS Genet.">
        <title>Signature Gene Expression Reveals Novel Clues to the Molecular Mechanisms of Dimorphic Transition in Penicillium marneffei.</title>
        <authorList>
            <person name="Yang E."/>
            <person name="Wang G."/>
            <person name="Cai J."/>
            <person name="Woo P.C."/>
            <person name="Lau S.K."/>
            <person name="Yuen K.-Y."/>
            <person name="Chow W.-N."/>
            <person name="Lin X."/>
        </authorList>
    </citation>
    <scope>NUCLEOTIDE SEQUENCE [LARGE SCALE GENOMIC DNA]</scope>
    <source>
        <strain evidence="7">PM1</strain>
    </source>
</reference>
<protein>
    <submittedName>
        <fullName evidence="7">Arginine metabolism regulation protein II</fullName>
    </submittedName>
</protein>